<evidence type="ECO:0000313" key="3">
    <source>
        <dbReference type="Proteomes" id="UP000605986"/>
    </source>
</evidence>
<comment type="caution">
    <text evidence="2">The sequence shown here is derived from an EMBL/GenBank/DDBJ whole genome shotgun (WGS) entry which is preliminary data.</text>
</comment>
<sequence>MNDRTLAEVDGLFAGFIYLDEAEPIQHKNPRGGYQHHLALELNDLYNSCNAAPIYGYNTSDPAQTFTISNEIGAREVAWSSIRTVREGIQVLWDHFDYVSRSLKMPAINNIHASYQGPEGLRQAGLFALRNILAGPIPKDLARVFAFCSLSYVVSRLLYTRGKLLEGDILAGVREWSGALEKEDERAAFETLVRRLWPEAQSHLHAMNRNLDPPQQAAGTLQGSSFSAPYVYYENPASPFVDIGLQPGASLDQQAHSSFSYQGNQRSFSLPLEADNRDLVSLDLDIEASDMPTLYAQNLAGLADSICDFSRSTSVPPMPDTRPWSDSGSIHSLNFDTMNSMDFPAQTNTHNPPTANPHYEPDDRLLLGPTTNTDNLQNSSVFTAMLEYLRESCHFWFELAGRGLVSRDHQSCDSWCHDRSGQKKQLQTLYIQRLLSKKPARDSASRGIVSIVDKFVEWGFLQSIEDTKFYMERVGDLLFDEQTDCQEFKNWIRSCQEKKKSRKRKHTPCPDSDCSYTSSFPSNVKRHGKAIHKKDTGVEAEDRNED</sequence>
<dbReference type="EMBL" id="JAADJG010000505">
    <property type="protein sequence ID" value="KAF4445666.1"/>
    <property type="molecule type" value="Genomic_DNA"/>
</dbReference>
<evidence type="ECO:0000313" key="2">
    <source>
        <dbReference type="EMBL" id="KAF4445666.1"/>
    </source>
</evidence>
<proteinExistence type="predicted"/>
<organism evidence="2 3">
    <name type="scientific">Fusarium austroafricanum</name>
    <dbReference type="NCBI Taxonomy" id="2364996"/>
    <lineage>
        <taxon>Eukaryota</taxon>
        <taxon>Fungi</taxon>
        <taxon>Dikarya</taxon>
        <taxon>Ascomycota</taxon>
        <taxon>Pezizomycotina</taxon>
        <taxon>Sordariomycetes</taxon>
        <taxon>Hypocreomycetidae</taxon>
        <taxon>Hypocreales</taxon>
        <taxon>Nectriaceae</taxon>
        <taxon>Fusarium</taxon>
        <taxon>Fusarium concolor species complex</taxon>
    </lineage>
</organism>
<accession>A0A8H4NV75</accession>
<reference evidence="2" key="1">
    <citation type="submission" date="2020-01" db="EMBL/GenBank/DDBJ databases">
        <title>Identification and distribution of gene clusters putatively required for synthesis of sphingolipid metabolism inhibitors in phylogenetically diverse species of the filamentous fungus Fusarium.</title>
        <authorList>
            <person name="Kim H.-S."/>
            <person name="Busman M."/>
            <person name="Brown D.W."/>
            <person name="Divon H."/>
            <person name="Uhlig S."/>
            <person name="Proctor R.H."/>
        </authorList>
    </citation>
    <scope>NUCLEOTIDE SEQUENCE</scope>
    <source>
        <strain evidence="2">NRRL 53441</strain>
    </source>
</reference>
<evidence type="ECO:0008006" key="4">
    <source>
        <dbReference type="Google" id="ProtNLM"/>
    </source>
</evidence>
<gene>
    <name evidence="2" type="ORF">F53441_10615</name>
</gene>
<protein>
    <recommendedName>
        <fullName evidence="4">C2H2-type domain-containing protein</fullName>
    </recommendedName>
</protein>
<name>A0A8H4NV75_9HYPO</name>
<dbReference type="Proteomes" id="UP000605986">
    <property type="component" value="Unassembled WGS sequence"/>
</dbReference>
<feature type="compositionally biased region" description="Basic and acidic residues" evidence="1">
    <location>
        <begin position="533"/>
        <end position="546"/>
    </location>
</feature>
<dbReference type="OrthoDB" id="5100145at2759"/>
<dbReference type="AlphaFoldDB" id="A0A8H4NV75"/>
<evidence type="ECO:0000256" key="1">
    <source>
        <dbReference type="SAM" id="MobiDB-lite"/>
    </source>
</evidence>
<feature type="region of interest" description="Disordered" evidence="1">
    <location>
        <begin position="500"/>
        <end position="546"/>
    </location>
</feature>
<keyword evidence="3" id="KW-1185">Reference proteome</keyword>